<sequence length="525" mass="57505">MPSPAATTTSPFLTSLTSLIGLQLTSRVLTFTLNQALFRLASPRAYGVAAIQLESLMLGTILFLSREGVRGALLRIGSIIGKDGKAKGKEGEEKEKIGRGEGVGFVPILIGIPLSICTAALYATYATSETRMQPYFHQAVVVYALSAVVELLAEPMHNMAMTELKTHVRVRAEGIGITMKAIVTFLILFCDQGGDLALLAFAFGQLAYGTTVLLLYLFSYGIPKMTKTFDREILALSLTMTSQSVVKHFLTEGDKFILSWFSPLEDQGGYAVAVNYGSLIARVVFQPIEETLRLYFSRSLPSKRHEASRTLIALLNIQISCGLLILAFGSQYISLVLQVFLPPMYLSTSAPRILSAWVWYIPVLAINGGLEAFLSSAADKHQLNKQSRWMIMFSIVYISSAITLYKQGFGDVSLVYANIINLSARITYVFIFARSYFPDASWKDMLPPASMAVALLVSADVVRISEIRLQSLDIVKIKGRMGVFSGPVVTHVGLGGGLALICVGLWFRGSRELIAVFRRGKMKTK</sequence>
<reference evidence="11 12" key="1">
    <citation type="submission" date="2015-12" db="EMBL/GenBank/DDBJ databases">
        <title>Draft genome sequence of Moniliophthora roreri, the causal agent of frosty pod rot of cacao.</title>
        <authorList>
            <person name="Aime M.C."/>
            <person name="Diaz-Valderrama J.R."/>
            <person name="Kijpornyongpan T."/>
            <person name="Phillips-Mora W."/>
        </authorList>
    </citation>
    <scope>NUCLEOTIDE SEQUENCE [LARGE SCALE GENOMIC DNA]</scope>
    <source>
        <strain evidence="11 12">MCA 2952</strain>
    </source>
</reference>
<dbReference type="InterPro" id="IPR007594">
    <property type="entry name" value="RFT1"/>
</dbReference>
<feature type="transmembrane region" description="Helical" evidence="10">
    <location>
        <begin position="357"/>
        <end position="377"/>
    </location>
</feature>
<evidence type="ECO:0000256" key="4">
    <source>
        <dbReference type="ARBA" id="ARBA00022692"/>
    </source>
</evidence>
<accession>A0A0W0F700</accession>
<comment type="pathway">
    <text evidence="2">Protein modification; protein glycosylation.</text>
</comment>
<keyword evidence="7 10" id="KW-0472">Membrane</keyword>
<feature type="transmembrane region" description="Helical" evidence="10">
    <location>
        <begin position="484"/>
        <end position="507"/>
    </location>
</feature>
<evidence type="ECO:0000256" key="8">
    <source>
        <dbReference type="ARBA" id="ARBA00044793"/>
    </source>
</evidence>
<feature type="transmembrane region" description="Helical" evidence="10">
    <location>
        <begin position="174"/>
        <end position="190"/>
    </location>
</feature>
<feature type="transmembrane region" description="Helical" evidence="10">
    <location>
        <begin position="103"/>
        <end position="123"/>
    </location>
</feature>
<evidence type="ECO:0000256" key="7">
    <source>
        <dbReference type="ARBA" id="ARBA00023136"/>
    </source>
</evidence>
<dbReference type="Pfam" id="PF04506">
    <property type="entry name" value="Rft-1"/>
    <property type="match status" value="1"/>
</dbReference>
<keyword evidence="10" id="KW-0813">Transport</keyword>
<comment type="function">
    <text evidence="9 10">Intramembrane glycolipid transporter that operates in the biosynthetic pathway of dolichol-linked oligosaccharides, the glycan precursors employed in protein asparagine (N)-glycosylation. The sequential addition of sugars to dolichol pyrophosphate produces dolichol-linked oligosaccharides containing fourteen sugars, including two GlcNAcs, nine mannoses and three glucoses. Once assembled, the oligosaccharide is transferred from the lipid to nascent proteins by oligosaccharyltransferases. The assembly of dolichol-linked oligosaccharides begins on the cytosolic side of the endoplasmic reticulum membrane and finishes in its lumen. RFT1 could mediate the translocation of the cytosolically oriented intermediate DolPP-GlcNAc2Man5, produced by ALG11, into the ER lumen where dolichol-linked oligosaccharides assembly continues. However, the intramembrane lipid transporter activity could not be confirmed in vitro.</text>
</comment>
<protein>
    <recommendedName>
        <fullName evidence="8 10">Man(5)GlcNAc(2)-PP-dolichol translocation protein RFT1</fullName>
    </recommendedName>
</protein>
<evidence type="ECO:0000256" key="1">
    <source>
        <dbReference type="ARBA" id="ARBA00004477"/>
    </source>
</evidence>
<feature type="transmembrane region" description="Helical" evidence="10">
    <location>
        <begin position="311"/>
        <end position="337"/>
    </location>
</feature>
<evidence type="ECO:0000256" key="5">
    <source>
        <dbReference type="ARBA" id="ARBA00022824"/>
    </source>
</evidence>
<comment type="caution">
    <text evidence="11">The sequence shown here is derived from an EMBL/GenBank/DDBJ whole genome shotgun (WGS) entry which is preliminary data.</text>
</comment>
<dbReference type="AlphaFoldDB" id="A0A0W0F700"/>
<dbReference type="eggNOG" id="KOG2864">
    <property type="taxonomic scope" value="Eukaryota"/>
</dbReference>
<evidence type="ECO:0000256" key="2">
    <source>
        <dbReference type="ARBA" id="ARBA00004922"/>
    </source>
</evidence>
<dbReference type="EMBL" id="LATX01002271">
    <property type="protein sequence ID" value="KTB32020.1"/>
    <property type="molecule type" value="Genomic_DNA"/>
</dbReference>
<dbReference type="GO" id="GO:0005789">
    <property type="term" value="C:endoplasmic reticulum membrane"/>
    <property type="evidence" value="ECO:0007669"/>
    <property type="project" value="UniProtKB-SubCell"/>
</dbReference>
<comment type="similarity">
    <text evidence="3 10">Belongs to the RFT1 family.</text>
</comment>
<keyword evidence="4 10" id="KW-0812">Transmembrane</keyword>
<evidence type="ECO:0000256" key="10">
    <source>
        <dbReference type="RuleBase" id="RU365067"/>
    </source>
</evidence>
<name>A0A0W0F700_MONRR</name>
<evidence type="ECO:0000313" key="12">
    <source>
        <dbReference type="Proteomes" id="UP000054988"/>
    </source>
</evidence>
<comment type="subcellular location">
    <subcellularLocation>
        <location evidence="1 10">Endoplasmic reticulum membrane</location>
        <topology evidence="1 10">Multi-pass membrane protein</topology>
    </subcellularLocation>
</comment>
<evidence type="ECO:0000256" key="9">
    <source>
        <dbReference type="ARBA" id="ARBA00045912"/>
    </source>
</evidence>
<dbReference type="Proteomes" id="UP000054988">
    <property type="component" value="Unassembled WGS sequence"/>
</dbReference>
<proteinExistence type="inferred from homology"/>
<keyword evidence="5 10" id="KW-0256">Endoplasmic reticulum</keyword>
<evidence type="ECO:0000256" key="3">
    <source>
        <dbReference type="ARBA" id="ARBA00010288"/>
    </source>
</evidence>
<feature type="transmembrane region" description="Helical" evidence="10">
    <location>
        <begin position="135"/>
        <end position="153"/>
    </location>
</feature>
<keyword evidence="6 10" id="KW-1133">Transmembrane helix</keyword>
<evidence type="ECO:0000256" key="6">
    <source>
        <dbReference type="ARBA" id="ARBA00022989"/>
    </source>
</evidence>
<feature type="transmembrane region" description="Helical" evidence="10">
    <location>
        <begin position="196"/>
        <end position="218"/>
    </location>
</feature>
<feature type="transmembrane region" description="Helical" evidence="10">
    <location>
        <begin position="389"/>
        <end position="408"/>
    </location>
</feature>
<dbReference type="PANTHER" id="PTHR13117">
    <property type="entry name" value="ENDOPLASMIC RETICULUM MULTISPAN TRANSMEMBRANE PROTEIN-RELATED"/>
    <property type="match status" value="1"/>
</dbReference>
<dbReference type="GO" id="GO:0034203">
    <property type="term" value="P:glycolipid translocation"/>
    <property type="evidence" value="ECO:0007669"/>
    <property type="project" value="TreeGrafter"/>
</dbReference>
<comment type="caution">
    <text evidence="10">Lacks conserved residue(s) required for the propagation of feature annotation.</text>
</comment>
<gene>
    <name evidence="11" type="ORF">WG66_15407</name>
</gene>
<dbReference type="GO" id="GO:0006488">
    <property type="term" value="P:dolichol-linked oligosaccharide biosynthetic process"/>
    <property type="evidence" value="ECO:0007669"/>
    <property type="project" value="InterPro"/>
</dbReference>
<organism evidence="11 12">
    <name type="scientific">Moniliophthora roreri</name>
    <name type="common">Frosty pod rot fungus</name>
    <name type="synonym">Monilia roreri</name>
    <dbReference type="NCBI Taxonomy" id="221103"/>
    <lineage>
        <taxon>Eukaryota</taxon>
        <taxon>Fungi</taxon>
        <taxon>Dikarya</taxon>
        <taxon>Basidiomycota</taxon>
        <taxon>Agaricomycotina</taxon>
        <taxon>Agaricomycetes</taxon>
        <taxon>Agaricomycetidae</taxon>
        <taxon>Agaricales</taxon>
        <taxon>Marasmiineae</taxon>
        <taxon>Marasmiaceae</taxon>
        <taxon>Moniliophthora</taxon>
    </lineage>
</organism>
<evidence type="ECO:0000313" key="11">
    <source>
        <dbReference type="EMBL" id="KTB32020.1"/>
    </source>
</evidence>
<dbReference type="PANTHER" id="PTHR13117:SF5">
    <property type="entry name" value="PROTEIN RFT1 HOMOLOG"/>
    <property type="match status" value="1"/>
</dbReference>